<comment type="caution">
    <text evidence="4">The sequence shown here is derived from an EMBL/GenBank/DDBJ whole genome shotgun (WGS) entry which is preliminary data.</text>
</comment>
<name>A0ABR0BRK1_PURLI</name>
<proteinExistence type="predicted"/>
<keyword evidence="2" id="KW-0472">Membrane</keyword>
<dbReference type="EMBL" id="JAWRVI010000040">
    <property type="protein sequence ID" value="KAK4086569.1"/>
    <property type="molecule type" value="Genomic_DNA"/>
</dbReference>
<accession>A0ABR0BRK1</accession>
<feature type="signal peptide" evidence="3">
    <location>
        <begin position="1"/>
        <end position="19"/>
    </location>
</feature>
<evidence type="ECO:0008006" key="6">
    <source>
        <dbReference type="Google" id="ProtNLM"/>
    </source>
</evidence>
<dbReference type="SUPFAM" id="SSF50969">
    <property type="entry name" value="YVTN repeat-like/Quinoprotein amine dehydrogenase"/>
    <property type="match status" value="1"/>
</dbReference>
<dbReference type="Gene3D" id="2.130.10.10">
    <property type="entry name" value="YVTN repeat-like/Quinoprotein amine dehydrogenase"/>
    <property type="match status" value="1"/>
</dbReference>
<feature type="transmembrane region" description="Helical" evidence="2">
    <location>
        <begin position="619"/>
        <end position="640"/>
    </location>
</feature>
<keyword evidence="5" id="KW-1185">Reference proteome</keyword>
<feature type="compositionally biased region" description="Basic and acidic residues" evidence="1">
    <location>
        <begin position="732"/>
        <end position="746"/>
    </location>
</feature>
<protein>
    <recommendedName>
        <fullName evidence="6">Methanethiol oxidase</fullName>
    </recommendedName>
</protein>
<evidence type="ECO:0000256" key="2">
    <source>
        <dbReference type="SAM" id="Phobius"/>
    </source>
</evidence>
<organism evidence="4 5">
    <name type="scientific">Purpureocillium lilacinum</name>
    <name type="common">Paecilomyces lilacinus</name>
    <dbReference type="NCBI Taxonomy" id="33203"/>
    <lineage>
        <taxon>Eukaryota</taxon>
        <taxon>Fungi</taxon>
        <taxon>Dikarya</taxon>
        <taxon>Ascomycota</taxon>
        <taxon>Pezizomycotina</taxon>
        <taxon>Sordariomycetes</taxon>
        <taxon>Hypocreomycetidae</taxon>
        <taxon>Hypocreales</taxon>
        <taxon>Ophiocordycipitaceae</taxon>
        <taxon>Purpureocillium</taxon>
    </lineage>
</organism>
<feature type="region of interest" description="Disordered" evidence="1">
    <location>
        <begin position="713"/>
        <end position="755"/>
    </location>
</feature>
<dbReference type="Proteomes" id="UP001287286">
    <property type="component" value="Unassembled WGS sequence"/>
</dbReference>
<dbReference type="InterPro" id="IPR015943">
    <property type="entry name" value="WD40/YVTN_repeat-like_dom_sf"/>
</dbReference>
<evidence type="ECO:0000256" key="3">
    <source>
        <dbReference type="SAM" id="SignalP"/>
    </source>
</evidence>
<evidence type="ECO:0000313" key="4">
    <source>
        <dbReference type="EMBL" id="KAK4086569.1"/>
    </source>
</evidence>
<sequence>MKSFAIAAALAGQLASVSASPTVGSKVVGKRNPLGISLPPLIPSIPGVTEPLASNAPPLPILQIPTPPVDSPPFEVNTKIKPKKIGYFWTGAGDNIHKDFLVTTSLDDDTFGTIIGLSDVPTSGNSPHHLGTSLDGKTLVGGGLLSLLKTQDTAFYWDSSDPYNPKFSHSNRALLSSITDEIRAKPEGGFFITYMGSALGTSPGRLVETDAKGNIIHEWPEDVEGTLNILGEQFSPHGLSVDFEKDVILTSDFVVPLTILKPVSAVGIQKANTLRLWRLSDRKILSTITIPHGGGIQDVKFIPGNKESAALATAVETGEVWVIYPFRKDANGKQGTAELLYDLGDKAKKSVAIYSDISDDGKWAYFTLTLGNHVAALDISDLKNPKRLDNPNEDQPIIGPHYVKISPDKKNLLVTGYFVQAGDISVLNTPGDYKGHWIDILPDGSLSFNRTIDFEDIFTKTRGGARPHSVVIFDLTDPKNPKAAIRAGLVNDPGSGWRYPNSRPLRWLNKAAPPPVVAHGIVTVSTALASLTVNSVWLKEPNAASGECERERFITTTVRTKSSHATVSDAATHPLRARATDHWDNLSCPPAGATRAEMAIAARASDSNTDDSNHINLSVLIPVIIVLGVFAFLFFGCLGLPWQQFLGRRSGNQRQRQRQQAYKLDPIIQAKLANLEAGRRLSSAAQPPGHTFEMLPLHGRTHIGANRSAEASRVTIGPEATPWDPTVSDAAAARREARLSAPEDLRAPPPAYTAK</sequence>
<keyword evidence="3" id="KW-0732">Signal</keyword>
<evidence type="ECO:0000256" key="1">
    <source>
        <dbReference type="SAM" id="MobiDB-lite"/>
    </source>
</evidence>
<reference evidence="4 5" key="1">
    <citation type="journal article" date="2024" name="Microbiol. Resour. Announc.">
        <title>Genome annotations for the ascomycete fungi Trichoderma harzianum, Trichoderma aggressivum, and Purpureocillium lilacinum.</title>
        <authorList>
            <person name="Beijen E.P.W."/>
            <person name="Ohm R.A."/>
        </authorList>
    </citation>
    <scope>NUCLEOTIDE SEQUENCE [LARGE SCALE GENOMIC DNA]</scope>
    <source>
        <strain evidence="4 5">CBS 150709</strain>
    </source>
</reference>
<feature type="chain" id="PRO_5046778420" description="Methanethiol oxidase" evidence="3">
    <location>
        <begin position="20"/>
        <end position="755"/>
    </location>
</feature>
<gene>
    <name evidence="4" type="ORF">Purlil1_9185</name>
</gene>
<evidence type="ECO:0000313" key="5">
    <source>
        <dbReference type="Proteomes" id="UP001287286"/>
    </source>
</evidence>
<keyword evidence="2" id="KW-1133">Transmembrane helix</keyword>
<keyword evidence="2" id="KW-0812">Transmembrane</keyword>
<dbReference type="InterPro" id="IPR011044">
    <property type="entry name" value="Quino_amine_DH_bsu"/>
</dbReference>